<dbReference type="Proteomes" id="UP001500307">
    <property type="component" value="Unassembled WGS sequence"/>
</dbReference>
<dbReference type="EMBL" id="BAABGU010000041">
    <property type="protein sequence ID" value="GAA4578447.1"/>
    <property type="molecule type" value="Genomic_DNA"/>
</dbReference>
<feature type="domain" description="PD(D/E)XK endonuclease" evidence="1">
    <location>
        <begin position="76"/>
        <end position="201"/>
    </location>
</feature>
<dbReference type="Gene3D" id="3.40.1350.10">
    <property type="match status" value="1"/>
</dbReference>
<organism evidence="2 3">
    <name type="scientific">Micromonospora coerulea</name>
    <dbReference type="NCBI Taxonomy" id="47856"/>
    <lineage>
        <taxon>Bacteria</taxon>
        <taxon>Bacillati</taxon>
        <taxon>Actinomycetota</taxon>
        <taxon>Actinomycetes</taxon>
        <taxon>Micromonosporales</taxon>
        <taxon>Micromonosporaceae</taxon>
        <taxon>Micromonospora</taxon>
    </lineage>
</organism>
<name>A0ABP8T129_9ACTN</name>
<reference evidence="3" key="1">
    <citation type="journal article" date="2019" name="Int. J. Syst. Evol. Microbiol.">
        <title>The Global Catalogue of Microorganisms (GCM) 10K type strain sequencing project: providing services to taxonomists for standard genome sequencing and annotation.</title>
        <authorList>
            <consortium name="The Broad Institute Genomics Platform"/>
            <consortium name="The Broad Institute Genome Sequencing Center for Infectious Disease"/>
            <person name="Wu L."/>
            <person name="Ma J."/>
        </authorList>
    </citation>
    <scope>NUCLEOTIDE SEQUENCE [LARGE SCALE GENOMIC DNA]</scope>
    <source>
        <strain evidence="3">JCM 3175</strain>
    </source>
</reference>
<comment type="caution">
    <text evidence="2">The sequence shown here is derived from an EMBL/GenBank/DDBJ whole genome shotgun (WGS) entry which is preliminary data.</text>
</comment>
<evidence type="ECO:0000313" key="2">
    <source>
        <dbReference type="EMBL" id="GAA4578447.1"/>
    </source>
</evidence>
<dbReference type="Pfam" id="PF11645">
    <property type="entry name" value="PDDEXK_5"/>
    <property type="match status" value="1"/>
</dbReference>
<keyword evidence="3" id="KW-1185">Reference proteome</keyword>
<sequence length="207" mass="22762">MANRRRYTDDQLRSAIPAARRWVDVVTALGFPRTRAATDIKLVAKRLGLDTTHLDRPRTVGRVFQQDGAGRALNPSSVGARTEGIVLAALIRAGKVVLLPFGDGHRYDLAVDDGGRLVRIQCKTASYKDGCVVFQTVSRRRDGSSMGYRGAADAFGVYCPATDKVYVVPIADAADQETRLRVEEPKRGQVCSVRWAEDYELKPDLPS</sequence>
<evidence type="ECO:0000259" key="1">
    <source>
        <dbReference type="Pfam" id="PF11645"/>
    </source>
</evidence>
<dbReference type="InterPro" id="IPR011856">
    <property type="entry name" value="tRNA_endonuc-like_dom_sf"/>
</dbReference>
<proteinExistence type="predicted"/>
<evidence type="ECO:0000313" key="3">
    <source>
        <dbReference type="Proteomes" id="UP001500307"/>
    </source>
</evidence>
<accession>A0ABP8T129</accession>
<gene>
    <name evidence="2" type="ORF">GCM10023176_54390</name>
</gene>
<dbReference type="InterPro" id="IPR021671">
    <property type="entry name" value="PD(D/E)XK_Endonuc"/>
</dbReference>
<protein>
    <recommendedName>
        <fullName evidence="1">PD(D/E)XK endonuclease domain-containing protein</fullName>
    </recommendedName>
</protein>